<dbReference type="EMBL" id="ML977666">
    <property type="protein sequence ID" value="KAF1994229.1"/>
    <property type="molecule type" value="Genomic_DNA"/>
</dbReference>
<organism evidence="2 3">
    <name type="scientific">Amniculicola lignicola CBS 123094</name>
    <dbReference type="NCBI Taxonomy" id="1392246"/>
    <lineage>
        <taxon>Eukaryota</taxon>
        <taxon>Fungi</taxon>
        <taxon>Dikarya</taxon>
        <taxon>Ascomycota</taxon>
        <taxon>Pezizomycotina</taxon>
        <taxon>Dothideomycetes</taxon>
        <taxon>Pleosporomycetidae</taxon>
        <taxon>Pleosporales</taxon>
        <taxon>Amniculicolaceae</taxon>
        <taxon>Amniculicola</taxon>
    </lineage>
</organism>
<evidence type="ECO:0000313" key="2">
    <source>
        <dbReference type="EMBL" id="KAF1994229.1"/>
    </source>
</evidence>
<proteinExistence type="predicted"/>
<evidence type="ECO:0000256" key="1">
    <source>
        <dbReference type="SAM" id="MobiDB-lite"/>
    </source>
</evidence>
<evidence type="ECO:0000313" key="3">
    <source>
        <dbReference type="Proteomes" id="UP000799779"/>
    </source>
</evidence>
<dbReference type="AlphaFoldDB" id="A0A6A5VZX9"/>
<gene>
    <name evidence="2" type="ORF">P154DRAFT_567475</name>
</gene>
<feature type="compositionally biased region" description="Pro residues" evidence="1">
    <location>
        <begin position="217"/>
        <end position="228"/>
    </location>
</feature>
<sequence>MAAPRPLPPGFKHFYIIPEETILVVMSVIGESSRNAADLAQVRSLCNFIAHSVDKWPVSLEASSATYRFIQGLKAMVKDIVKNSFYSSSTARDRLRYLGDFFDFYDVADVAWDRLVTGNEAFVVDTSPSIWNPQMRSPGNPDGPEPTLSWEKFSDFMTAAQFKGEMLPHPHQRTNAWFQRRTTTLAKMETAPMKFLTVDKSKLDLRPRTEAAATAHPPAPTPTPAPPRPTPAIAVPAHRRISVIPNDPDIDVTQKLVFKSGDAQATLNIGSLDAKSPHNKLVNAVKEIWACLVEKELTDKVTLQDVVELSKKTVSGG</sequence>
<keyword evidence="3" id="KW-1185">Reference proteome</keyword>
<feature type="region of interest" description="Disordered" evidence="1">
    <location>
        <begin position="209"/>
        <end position="228"/>
    </location>
</feature>
<accession>A0A6A5VZX9</accession>
<reference evidence="2" key="1">
    <citation type="journal article" date="2020" name="Stud. Mycol.">
        <title>101 Dothideomycetes genomes: a test case for predicting lifestyles and emergence of pathogens.</title>
        <authorList>
            <person name="Haridas S."/>
            <person name="Albert R."/>
            <person name="Binder M."/>
            <person name="Bloem J."/>
            <person name="Labutti K."/>
            <person name="Salamov A."/>
            <person name="Andreopoulos B."/>
            <person name="Baker S."/>
            <person name="Barry K."/>
            <person name="Bills G."/>
            <person name="Bluhm B."/>
            <person name="Cannon C."/>
            <person name="Castanera R."/>
            <person name="Culley D."/>
            <person name="Daum C."/>
            <person name="Ezra D."/>
            <person name="Gonzalez J."/>
            <person name="Henrissat B."/>
            <person name="Kuo A."/>
            <person name="Liang C."/>
            <person name="Lipzen A."/>
            <person name="Lutzoni F."/>
            <person name="Magnuson J."/>
            <person name="Mondo S."/>
            <person name="Nolan M."/>
            <person name="Ohm R."/>
            <person name="Pangilinan J."/>
            <person name="Park H.-J."/>
            <person name="Ramirez L."/>
            <person name="Alfaro M."/>
            <person name="Sun H."/>
            <person name="Tritt A."/>
            <person name="Yoshinaga Y."/>
            <person name="Zwiers L.-H."/>
            <person name="Turgeon B."/>
            <person name="Goodwin S."/>
            <person name="Spatafora J."/>
            <person name="Crous P."/>
            <person name="Grigoriev I."/>
        </authorList>
    </citation>
    <scope>NUCLEOTIDE SEQUENCE</scope>
    <source>
        <strain evidence="2">CBS 123094</strain>
    </source>
</reference>
<protein>
    <submittedName>
        <fullName evidence="2">Uncharacterized protein</fullName>
    </submittedName>
</protein>
<dbReference type="Proteomes" id="UP000799779">
    <property type="component" value="Unassembled WGS sequence"/>
</dbReference>
<name>A0A6A5VZX9_9PLEO</name>